<evidence type="ECO:0000313" key="3">
    <source>
        <dbReference type="Proteomes" id="UP000290848"/>
    </source>
</evidence>
<dbReference type="OrthoDB" id="1436925at2"/>
<dbReference type="RefSeq" id="WP_128769382.1">
    <property type="nucleotide sequence ID" value="NZ_RXOC01000006.1"/>
</dbReference>
<comment type="caution">
    <text evidence="2">The sequence shown here is derived from an EMBL/GenBank/DDBJ whole genome shotgun (WGS) entry which is preliminary data.</text>
</comment>
<dbReference type="AlphaFoldDB" id="A0A4V1KI72"/>
<reference evidence="2 3" key="1">
    <citation type="submission" date="2018-12" db="EMBL/GenBank/DDBJ databases">
        <title>The Draft Genome Sequence of the Soil Bacterium Pedobacter tournemirensis R1.</title>
        <authorList>
            <person name="He J."/>
        </authorList>
    </citation>
    <scope>NUCLEOTIDE SEQUENCE [LARGE SCALE GENOMIC DNA]</scope>
    <source>
        <strain evidence="2 3">R1</strain>
    </source>
</reference>
<evidence type="ECO:0000313" key="4">
    <source>
        <dbReference type="Proteomes" id="UP000322918"/>
    </source>
</evidence>
<dbReference type="EMBL" id="VWNE01000010">
    <property type="protein sequence ID" value="KAA8483828.1"/>
    <property type="molecule type" value="Genomic_DNA"/>
</dbReference>
<protein>
    <recommendedName>
        <fullName evidence="5">Viral A-type inclusion protein</fullName>
    </recommendedName>
</protein>
<sequence length="147" mass="17009">MTINKTLFFLAVSLCIIACQQKENRKELRSEVIKLHDEVMAKNSEVVNLQMTLDTLIRNVDSLKKANPQRDTAVLKKDLIKLLERLKIAEEGMNEWMHAFEPDTEGKTEDEASSYFQAEKKKLQRIDSLYDESTEQTKAYLKKSALK</sequence>
<dbReference type="Proteomes" id="UP000290848">
    <property type="component" value="Unassembled WGS sequence"/>
</dbReference>
<organism evidence="2 3">
    <name type="scientific">Arcticibacter tournemirensis</name>
    <dbReference type="NCBI Taxonomy" id="699437"/>
    <lineage>
        <taxon>Bacteria</taxon>
        <taxon>Pseudomonadati</taxon>
        <taxon>Bacteroidota</taxon>
        <taxon>Sphingobacteriia</taxon>
        <taxon>Sphingobacteriales</taxon>
        <taxon>Sphingobacteriaceae</taxon>
        <taxon>Arcticibacter</taxon>
    </lineage>
</organism>
<evidence type="ECO:0008006" key="5">
    <source>
        <dbReference type="Google" id="ProtNLM"/>
    </source>
</evidence>
<proteinExistence type="predicted"/>
<dbReference type="Proteomes" id="UP000322918">
    <property type="component" value="Unassembled WGS sequence"/>
</dbReference>
<reference evidence="1 4" key="2">
    <citation type="submission" date="2019-09" db="EMBL/GenBank/DDBJ databases">
        <title>Pararcticibacter amylolyticus gen. nov., sp. nov., isolated from a rottenly hemp rope, and reclassification of Pedobacter tournemirensis as Pararcticibacter tournemirensis comb. nov.</title>
        <authorList>
            <person name="Cai Y."/>
        </authorList>
    </citation>
    <scope>NUCLEOTIDE SEQUENCE [LARGE SCALE GENOMIC DNA]</scope>
    <source>
        <strain evidence="1 4">TF5-37.2-LB10</strain>
    </source>
</reference>
<dbReference type="EMBL" id="RXOC01000006">
    <property type="protein sequence ID" value="RXF69682.1"/>
    <property type="molecule type" value="Genomic_DNA"/>
</dbReference>
<keyword evidence="4" id="KW-1185">Reference proteome</keyword>
<evidence type="ECO:0000313" key="2">
    <source>
        <dbReference type="EMBL" id="RXF69682.1"/>
    </source>
</evidence>
<name>A0A4V1KI72_9SPHI</name>
<gene>
    <name evidence="2" type="ORF">EKH83_10515</name>
    <name evidence="1" type="ORF">F1649_08070</name>
</gene>
<evidence type="ECO:0000313" key="1">
    <source>
        <dbReference type="EMBL" id="KAA8483828.1"/>
    </source>
</evidence>
<accession>A0A4V1KI72</accession>